<evidence type="ECO:0000256" key="9">
    <source>
        <dbReference type="SAM" id="MobiDB-lite"/>
    </source>
</evidence>
<accession>A0AAU7JI82</accession>
<feature type="region of interest" description="Disordered" evidence="9">
    <location>
        <begin position="1"/>
        <end position="48"/>
    </location>
</feature>
<dbReference type="EMBL" id="CP157484">
    <property type="protein sequence ID" value="XBO39897.1"/>
    <property type="molecule type" value="Genomic_DNA"/>
</dbReference>
<comment type="subcellular location">
    <subcellularLocation>
        <location evidence="1">Membrane</location>
        <topology evidence="1">Multi-pass membrane protein</topology>
    </subcellularLocation>
</comment>
<dbReference type="Pfam" id="PF01545">
    <property type="entry name" value="Cation_efflux"/>
    <property type="match status" value="1"/>
</dbReference>
<evidence type="ECO:0000256" key="1">
    <source>
        <dbReference type="ARBA" id="ARBA00004141"/>
    </source>
</evidence>
<evidence type="ECO:0000256" key="3">
    <source>
        <dbReference type="ARBA" id="ARBA00022448"/>
    </source>
</evidence>
<reference evidence="13" key="1">
    <citation type="submission" date="2024-05" db="EMBL/GenBank/DDBJ databases">
        <authorList>
            <person name="Kim S."/>
            <person name="Heo J."/>
            <person name="Choi H."/>
            <person name="Choi Y."/>
            <person name="Kwon S.-W."/>
            <person name="Kim Y."/>
        </authorList>
    </citation>
    <scope>NUCLEOTIDE SEQUENCE</scope>
    <source>
        <strain evidence="13">KACC 23698</strain>
    </source>
</reference>
<dbReference type="Gene3D" id="1.20.1510.10">
    <property type="entry name" value="Cation efflux protein transmembrane domain"/>
    <property type="match status" value="1"/>
</dbReference>
<dbReference type="SUPFAM" id="SSF161111">
    <property type="entry name" value="Cation efflux protein transmembrane domain-like"/>
    <property type="match status" value="1"/>
</dbReference>
<protein>
    <submittedName>
        <fullName evidence="13">Cation diffusion facilitator family transporter</fullName>
    </submittedName>
</protein>
<evidence type="ECO:0000256" key="6">
    <source>
        <dbReference type="ARBA" id="ARBA00022989"/>
    </source>
</evidence>
<feature type="transmembrane region" description="Helical" evidence="10">
    <location>
        <begin position="153"/>
        <end position="177"/>
    </location>
</feature>
<feature type="transmembrane region" description="Helical" evidence="10">
    <location>
        <begin position="117"/>
        <end position="141"/>
    </location>
</feature>
<feature type="domain" description="Cation efflux protein transmembrane" evidence="11">
    <location>
        <begin position="57"/>
        <end position="241"/>
    </location>
</feature>
<keyword evidence="7" id="KW-0406">Ion transport</keyword>
<gene>
    <name evidence="13" type="ORF">ABEG18_03705</name>
</gene>
<comment type="similarity">
    <text evidence="2">Belongs to the cation diffusion facilitator (CDF) transporter (TC 2.A.4) family. SLC30A subfamily.</text>
</comment>
<dbReference type="PANTHER" id="PTHR11562:SF17">
    <property type="entry name" value="RE54080P-RELATED"/>
    <property type="match status" value="1"/>
</dbReference>
<evidence type="ECO:0000256" key="4">
    <source>
        <dbReference type="ARBA" id="ARBA00022692"/>
    </source>
</evidence>
<keyword evidence="5" id="KW-0864">Zinc transport</keyword>
<evidence type="ECO:0000259" key="12">
    <source>
        <dbReference type="Pfam" id="PF16916"/>
    </source>
</evidence>
<dbReference type="InterPro" id="IPR036837">
    <property type="entry name" value="Cation_efflux_CTD_sf"/>
</dbReference>
<dbReference type="PANTHER" id="PTHR11562">
    <property type="entry name" value="CATION EFFLUX PROTEIN/ ZINC TRANSPORTER"/>
    <property type="match status" value="1"/>
</dbReference>
<keyword evidence="8 10" id="KW-0472">Membrane</keyword>
<dbReference type="RefSeq" id="WP_406856749.1">
    <property type="nucleotide sequence ID" value="NZ_CP157484.1"/>
</dbReference>
<dbReference type="InterPro" id="IPR050681">
    <property type="entry name" value="CDF/SLC30A"/>
</dbReference>
<evidence type="ECO:0000256" key="10">
    <source>
        <dbReference type="SAM" id="Phobius"/>
    </source>
</evidence>
<dbReference type="SUPFAM" id="SSF160240">
    <property type="entry name" value="Cation efflux protein cytoplasmic domain-like"/>
    <property type="match status" value="1"/>
</dbReference>
<keyword evidence="5" id="KW-0862">Zinc</keyword>
<feature type="transmembrane region" description="Helical" evidence="10">
    <location>
        <begin position="86"/>
        <end position="105"/>
    </location>
</feature>
<keyword evidence="4 10" id="KW-0812">Transmembrane</keyword>
<keyword evidence="6 10" id="KW-1133">Transmembrane helix</keyword>
<evidence type="ECO:0000313" key="13">
    <source>
        <dbReference type="EMBL" id="XBO39897.1"/>
    </source>
</evidence>
<feature type="compositionally biased region" description="Basic residues" evidence="9">
    <location>
        <begin position="16"/>
        <end position="47"/>
    </location>
</feature>
<keyword evidence="3" id="KW-0813">Transport</keyword>
<dbReference type="InterPro" id="IPR027469">
    <property type="entry name" value="Cation_efflux_TMD_sf"/>
</dbReference>
<dbReference type="InterPro" id="IPR027470">
    <property type="entry name" value="Cation_efflux_CTD"/>
</dbReference>
<evidence type="ECO:0000256" key="5">
    <source>
        <dbReference type="ARBA" id="ARBA00022906"/>
    </source>
</evidence>
<dbReference type="Pfam" id="PF16916">
    <property type="entry name" value="ZT_dimer"/>
    <property type="match status" value="1"/>
</dbReference>
<evidence type="ECO:0000256" key="2">
    <source>
        <dbReference type="ARBA" id="ARBA00008873"/>
    </source>
</evidence>
<sequence>MTEPSAQSHSHDRHAGHAHHDHAHHGHAAHAGHGHASHAGHGHHHHAPKDFGRAFAVGTVLNAAFVAVEIGYGLSSNSLALVADGLHNLADVGGLVIAWAGMVLARRRPTPTRTYGYRRASILCALINAAFLLLAVGAIAYEALMRVWHPQPLATTTVMVVSGIGILVNGATALLFLGGSHDINIRGAFLHMAGDAGVSLGVVVSAFLIGLTGWLWIDPAASLAIAAIILFSSWDVARQAVNLAMDAVPENVDRRAVEAFLGELPGVGEVHDVHIWAMSTTETALTAHLVRPGAGLDDALLTQASTALRERFGIAHVTLQIEAGDPAHPCRFAPDEVV</sequence>
<feature type="domain" description="Cation efflux protein cytoplasmic" evidence="12">
    <location>
        <begin position="249"/>
        <end position="322"/>
    </location>
</feature>
<dbReference type="AlphaFoldDB" id="A0AAU7JI82"/>
<feature type="transmembrane region" description="Helical" evidence="10">
    <location>
        <begin position="54"/>
        <end position="74"/>
    </location>
</feature>
<dbReference type="GO" id="GO:0005385">
    <property type="term" value="F:zinc ion transmembrane transporter activity"/>
    <property type="evidence" value="ECO:0007669"/>
    <property type="project" value="TreeGrafter"/>
</dbReference>
<evidence type="ECO:0000259" key="11">
    <source>
        <dbReference type="Pfam" id="PF01545"/>
    </source>
</evidence>
<dbReference type="NCBIfam" id="TIGR01297">
    <property type="entry name" value="CDF"/>
    <property type="match status" value="1"/>
</dbReference>
<dbReference type="InterPro" id="IPR002524">
    <property type="entry name" value="Cation_efflux"/>
</dbReference>
<evidence type="ECO:0000256" key="8">
    <source>
        <dbReference type="ARBA" id="ARBA00023136"/>
    </source>
</evidence>
<name>A0AAU7JI82_9HYPH</name>
<dbReference type="GO" id="GO:0005886">
    <property type="term" value="C:plasma membrane"/>
    <property type="evidence" value="ECO:0007669"/>
    <property type="project" value="TreeGrafter"/>
</dbReference>
<dbReference type="InterPro" id="IPR058533">
    <property type="entry name" value="Cation_efflux_TM"/>
</dbReference>
<feature type="transmembrane region" description="Helical" evidence="10">
    <location>
        <begin position="189"/>
        <end position="214"/>
    </location>
</feature>
<organism evidence="13">
    <name type="scientific">Alsobacter sp. KACC 23698</name>
    <dbReference type="NCBI Taxonomy" id="3149229"/>
    <lineage>
        <taxon>Bacteria</taxon>
        <taxon>Pseudomonadati</taxon>
        <taxon>Pseudomonadota</taxon>
        <taxon>Alphaproteobacteria</taxon>
        <taxon>Hyphomicrobiales</taxon>
        <taxon>Alsobacteraceae</taxon>
        <taxon>Alsobacter</taxon>
    </lineage>
</organism>
<evidence type="ECO:0000256" key="7">
    <source>
        <dbReference type="ARBA" id="ARBA00023065"/>
    </source>
</evidence>
<feature type="transmembrane region" description="Helical" evidence="10">
    <location>
        <begin position="220"/>
        <end position="237"/>
    </location>
</feature>
<proteinExistence type="inferred from homology"/>